<sequence>MRGRGDWIEIAKAITSHERNP</sequence>
<dbReference type="Proteomes" id="UP000265520">
    <property type="component" value="Unassembled WGS sequence"/>
</dbReference>
<protein>
    <submittedName>
        <fullName evidence="1">Uncharacterized protein</fullName>
    </submittedName>
</protein>
<organism evidence="1 2">
    <name type="scientific">Trifolium medium</name>
    <dbReference type="NCBI Taxonomy" id="97028"/>
    <lineage>
        <taxon>Eukaryota</taxon>
        <taxon>Viridiplantae</taxon>
        <taxon>Streptophyta</taxon>
        <taxon>Embryophyta</taxon>
        <taxon>Tracheophyta</taxon>
        <taxon>Spermatophyta</taxon>
        <taxon>Magnoliopsida</taxon>
        <taxon>eudicotyledons</taxon>
        <taxon>Gunneridae</taxon>
        <taxon>Pentapetalae</taxon>
        <taxon>rosids</taxon>
        <taxon>fabids</taxon>
        <taxon>Fabales</taxon>
        <taxon>Fabaceae</taxon>
        <taxon>Papilionoideae</taxon>
        <taxon>50 kb inversion clade</taxon>
        <taxon>NPAAA clade</taxon>
        <taxon>Hologalegina</taxon>
        <taxon>IRL clade</taxon>
        <taxon>Trifolieae</taxon>
        <taxon>Trifolium</taxon>
    </lineage>
</organism>
<comment type="caution">
    <text evidence="1">The sequence shown here is derived from an EMBL/GenBank/DDBJ whole genome shotgun (WGS) entry which is preliminary data.</text>
</comment>
<dbReference type="EMBL" id="LXQA010016641">
    <property type="protein sequence ID" value="MCH89675.1"/>
    <property type="molecule type" value="Genomic_DNA"/>
</dbReference>
<evidence type="ECO:0000313" key="1">
    <source>
        <dbReference type="EMBL" id="MCH89675.1"/>
    </source>
</evidence>
<proteinExistence type="predicted"/>
<name>A0A392MRH7_9FABA</name>
<gene>
    <name evidence="1" type="ORF">A2U01_0010575</name>
</gene>
<reference evidence="1 2" key="1">
    <citation type="journal article" date="2018" name="Front. Plant Sci.">
        <title>Red Clover (Trifolium pratense) and Zigzag Clover (T. medium) - A Picture of Genomic Similarities and Differences.</title>
        <authorList>
            <person name="Dluhosova J."/>
            <person name="Istvanek J."/>
            <person name="Nedelnik J."/>
            <person name="Repkova J."/>
        </authorList>
    </citation>
    <scope>NUCLEOTIDE SEQUENCE [LARGE SCALE GENOMIC DNA]</scope>
    <source>
        <strain evidence="2">cv. 10/8</strain>
        <tissue evidence="1">Leaf</tissue>
    </source>
</reference>
<keyword evidence="2" id="KW-1185">Reference proteome</keyword>
<feature type="non-terminal residue" evidence="1">
    <location>
        <position position="21"/>
    </location>
</feature>
<accession>A0A392MRH7</accession>
<dbReference type="AlphaFoldDB" id="A0A392MRH7"/>
<evidence type="ECO:0000313" key="2">
    <source>
        <dbReference type="Proteomes" id="UP000265520"/>
    </source>
</evidence>